<dbReference type="PIRSF" id="PIRSF004976">
    <property type="entry name" value="ATPase_YdaO"/>
    <property type="match status" value="1"/>
</dbReference>
<dbReference type="InterPro" id="IPR035107">
    <property type="entry name" value="tRNA_thiolation_TtcA_Ctu1"/>
</dbReference>
<proteinExistence type="predicted"/>
<dbReference type="CDD" id="cd24138">
    <property type="entry name" value="TtcA-like"/>
    <property type="match status" value="1"/>
</dbReference>
<organism evidence="3 4">
    <name type="scientific">Candidatus Ruthenibacterium merdavium</name>
    <dbReference type="NCBI Taxonomy" id="2838752"/>
    <lineage>
        <taxon>Bacteria</taxon>
        <taxon>Bacillati</taxon>
        <taxon>Bacillota</taxon>
        <taxon>Clostridia</taxon>
        <taxon>Eubacteriales</taxon>
        <taxon>Oscillospiraceae</taxon>
        <taxon>Ruthenibacterium</taxon>
    </lineage>
</organism>
<dbReference type="SUPFAM" id="SSF52402">
    <property type="entry name" value="Adenine nucleotide alpha hydrolases-like"/>
    <property type="match status" value="1"/>
</dbReference>
<reference evidence="3" key="2">
    <citation type="submission" date="2021-04" db="EMBL/GenBank/DDBJ databases">
        <authorList>
            <person name="Gilroy R."/>
        </authorList>
    </citation>
    <scope>NUCLEOTIDE SEQUENCE</scope>
    <source>
        <strain evidence="3">5933</strain>
    </source>
</reference>
<evidence type="ECO:0000313" key="3">
    <source>
        <dbReference type="EMBL" id="HJC71348.1"/>
    </source>
</evidence>
<dbReference type="AlphaFoldDB" id="A0A9D2Q3P5"/>
<dbReference type="EMBL" id="DWWA01000007">
    <property type="protein sequence ID" value="HJC71348.1"/>
    <property type="molecule type" value="Genomic_DNA"/>
</dbReference>
<evidence type="ECO:0000256" key="1">
    <source>
        <dbReference type="ARBA" id="ARBA00022679"/>
    </source>
</evidence>
<sequence length="279" mass="32408">MSELTKQLAVERSIIKKYKKPIWNRFIGACKDYQMIAPGDVIAVCISGGKDSFLLAKCMQNLQRYSEVPFEVRFLCMDPGYRPENRALIEKNAALLGIPLTIFETDIFDSVYHVEKSPCYLCARMRRGHLYKNAQALGCNKIALGHHFNDMVETALMSMMWGAELKTMMPKLKSQNYEGMELLRPLYYVREDDILAWKRYNGLEFLQCACRFTEREEEHAGARAATKQLVRHLREINPQADYNIFQSLHHVNLNMLPGWQKNGETHSFLEEYSEFCQDI</sequence>
<reference evidence="3" key="1">
    <citation type="journal article" date="2021" name="PeerJ">
        <title>Extensive microbial diversity within the chicken gut microbiome revealed by metagenomics and culture.</title>
        <authorList>
            <person name="Gilroy R."/>
            <person name="Ravi A."/>
            <person name="Getino M."/>
            <person name="Pursley I."/>
            <person name="Horton D.L."/>
            <person name="Alikhan N.F."/>
            <person name="Baker D."/>
            <person name="Gharbi K."/>
            <person name="Hall N."/>
            <person name="Watson M."/>
            <person name="Adriaenssens E.M."/>
            <person name="Foster-Nyarko E."/>
            <person name="Jarju S."/>
            <person name="Secka A."/>
            <person name="Antonio M."/>
            <person name="Oren A."/>
            <person name="Chaudhuri R.R."/>
            <person name="La Ragione R."/>
            <person name="Hildebrand F."/>
            <person name="Pallen M.J."/>
        </authorList>
    </citation>
    <scope>NUCLEOTIDE SEQUENCE</scope>
    <source>
        <strain evidence="3">5933</strain>
    </source>
</reference>
<name>A0A9D2Q3P5_9FIRM</name>
<evidence type="ECO:0000313" key="4">
    <source>
        <dbReference type="Proteomes" id="UP000823918"/>
    </source>
</evidence>
<dbReference type="PANTHER" id="PTHR43686">
    <property type="entry name" value="SULFURTRANSFERASE-RELATED"/>
    <property type="match status" value="1"/>
</dbReference>
<dbReference type="Gene3D" id="3.40.50.620">
    <property type="entry name" value="HUPs"/>
    <property type="match status" value="1"/>
</dbReference>
<dbReference type="GO" id="GO:0008033">
    <property type="term" value="P:tRNA processing"/>
    <property type="evidence" value="ECO:0007669"/>
    <property type="project" value="InterPro"/>
</dbReference>
<gene>
    <name evidence="3" type="ORF">H9698_00945</name>
</gene>
<dbReference type="Proteomes" id="UP000823918">
    <property type="component" value="Unassembled WGS sequence"/>
</dbReference>
<dbReference type="PANTHER" id="PTHR43686:SF1">
    <property type="entry name" value="AMINOTRAN_5 DOMAIN-CONTAINING PROTEIN"/>
    <property type="match status" value="1"/>
</dbReference>
<comment type="caution">
    <text evidence="3">The sequence shown here is derived from an EMBL/GenBank/DDBJ whole genome shotgun (WGS) entry which is preliminary data.</text>
</comment>
<evidence type="ECO:0000259" key="2">
    <source>
        <dbReference type="Pfam" id="PF01171"/>
    </source>
</evidence>
<protein>
    <submittedName>
        <fullName evidence="3">tRNA 2-thiocytidine biosynthesis TtcA family protein</fullName>
    </submittedName>
</protein>
<dbReference type="InterPro" id="IPR011063">
    <property type="entry name" value="TilS/TtcA_N"/>
</dbReference>
<accession>A0A9D2Q3P5</accession>
<keyword evidence="1" id="KW-0808">Transferase</keyword>
<dbReference type="GO" id="GO:0016740">
    <property type="term" value="F:transferase activity"/>
    <property type="evidence" value="ECO:0007669"/>
    <property type="project" value="UniProtKB-KW"/>
</dbReference>
<feature type="domain" description="tRNA(Ile)-lysidine/2-thiocytidine synthase N-terminal" evidence="2">
    <location>
        <begin position="42"/>
        <end position="206"/>
    </location>
</feature>
<dbReference type="InterPro" id="IPR014729">
    <property type="entry name" value="Rossmann-like_a/b/a_fold"/>
</dbReference>
<dbReference type="Pfam" id="PF01171">
    <property type="entry name" value="ATP_bind_3"/>
    <property type="match status" value="1"/>
</dbReference>